<reference evidence="4" key="1">
    <citation type="submission" date="2020-10" db="EMBL/GenBank/DDBJ databases">
        <authorList>
            <person name="Gilroy R."/>
        </authorList>
    </citation>
    <scope>NUCLEOTIDE SEQUENCE</scope>
    <source>
        <strain evidence="4">CHK33-4379</strain>
    </source>
</reference>
<reference evidence="4" key="2">
    <citation type="journal article" date="2021" name="PeerJ">
        <title>Extensive microbial diversity within the chicken gut microbiome revealed by metagenomics and culture.</title>
        <authorList>
            <person name="Gilroy R."/>
            <person name="Ravi A."/>
            <person name="Getino M."/>
            <person name="Pursley I."/>
            <person name="Horton D.L."/>
            <person name="Alikhan N.F."/>
            <person name="Baker D."/>
            <person name="Gharbi K."/>
            <person name="Hall N."/>
            <person name="Watson M."/>
            <person name="Adriaenssens E.M."/>
            <person name="Foster-Nyarko E."/>
            <person name="Jarju S."/>
            <person name="Secka A."/>
            <person name="Antonio M."/>
            <person name="Oren A."/>
            <person name="Chaudhuri R.R."/>
            <person name="La Ragione R."/>
            <person name="Hildebrand F."/>
            <person name="Pallen M.J."/>
        </authorList>
    </citation>
    <scope>NUCLEOTIDE SEQUENCE</scope>
    <source>
        <strain evidence="4">CHK33-4379</strain>
    </source>
</reference>
<proteinExistence type="predicted"/>
<evidence type="ECO:0000256" key="2">
    <source>
        <dbReference type="ARBA" id="ARBA00022679"/>
    </source>
</evidence>
<keyword evidence="2" id="KW-0808">Transferase</keyword>
<dbReference type="CDD" id="cd02440">
    <property type="entry name" value="AdoMet_MTases"/>
    <property type="match status" value="1"/>
</dbReference>
<dbReference type="InterPro" id="IPR041698">
    <property type="entry name" value="Methyltransf_25"/>
</dbReference>
<accession>A0A9D1KIU7</accession>
<dbReference type="PANTHER" id="PTHR43861:SF1">
    <property type="entry name" value="TRANS-ACONITATE 2-METHYLTRANSFERASE"/>
    <property type="match status" value="1"/>
</dbReference>
<evidence type="ECO:0000313" key="4">
    <source>
        <dbReference type="EMBL" id="HIT58239.1"/>
    </source>
</evidence>
<evidence type="ECO:0000313" key="5">
    <source>
        <dbReference type="Proteomes" id="UP000824136"/>
    </source>
</evidence>
<dbReference type="PANTHER" id="PTHR43861">
    <property type="entry name" value="TRANS-ACONITATE 2-METHYLTRANSFERASE-RELATED"/>
    <property type="match status" value="1"/>
</dbReference>
<comment type="caution">
    <text evidence="4">The sequence shown here is derived from an EMBL/GenBank/DDBJ whole genome shotgun (WGS) entry which is preliminary data.</text>
</comment>
<evidence type="ECO:0000259" key="3">
    <source>
        <dbReference type="Pfam" id="PF13649"/>
    </source>
</evidence>
<dbReference type="GO" id="GO:0032259">
    <property type="term" value="P:methylation"/>
    <property type="evidence" value="ECO:0007669"/>
    <property type="project" value="UniProtKB-KW"/>
</dbReference>
<dbReference type="Gene3D" id="3.40.50.150">
    <property type="entry name" value="Vaccinia Virus protein VP39"/>
    <property type="match status" value="1"/>
</dbReference>
<keyword evidence="1 4" id="KW-0489">Methyltransferase</keyword>
<dbReference type="GO" id="GO:0030798">
    <property type="term" value="F:trans-aconitate 2-methyltransferase activity"/>
    <property type="evidence" value="ECO:0007669"/>
    <property type="project" value="InterPro"/>
</dbReference>
<dbReference type="InterPro" id="IPR029063">
    <property type="entry name" value="SAM-dependent_MTases_sf"/>
</dbReference>
<feature type="domain" description="Methyltransferase" evidence="3">
    <location>
        <begin position="44"/>
        <end position="131"/>
    </location>
</feature>
<gene>
    <name evidence="4" type="ORF">IAC39_00710</name>
</gene>
<dbReference type="Proteomes" id="UP000824136">
    <property type="component" value="Unassembled WGS sequence"/>
</dbReference>
<sequence>MPVKEDNMSDWNPTQYMMFASERTQPSIDLAVRLKGCGACPKTIADIGCGAGNSTVVLKSAFADADIVGIDSSENMIERARAEHPKLRFELCDALSLEGRYDLLFSNACLQWIDNHEQVIPALMQKLNDGGMLAVQMPFNGEEPLFKLISKVSAEWGLNSSKEANGTLEPSKYYDILCGCASEFDIWETKYYHRLANHRALVEFVKGSRLRPYLDQLSDEDGKAFEAEIEERAKALYPVMADGKVILGFRRLFFTAKK</sequence>
<evidence type="ECO:0000256" key="1">
    <source>
        <dbReference type="ARBA" id="ARBA00022603"/>
    </source>
</evidence>
<dbReference type="InterPro" id="IPR023149">
    <property type="entry name" value="Trans_acon_MeTrfase_C"/>
</dbReference>
<organism evidence="4 5">
    <name type="scientific">Candidatus Faeciplasma pullistercoris</name>
    <dbReference type="NCBI Taxonomy" id="2840800"/>
    <lineage>
        <taxon>Bacteria</taxon>
        <taxon>Bacillati</taxon>
        <taxon>Bacillota</taxon>
        <taxon>Clostridia</taxon>
        <taxon>Eubacteriales</taxon>
        <taxon>Oscillospiraceae</taxon>
        <taxon>Oscillospiraceae incertae sedis</taxon>
        <taxon>Candidatus Faeciplasma</taxon>
    </lineage>
</organism>
<dbReference type="Gene3D" id="1.10.150.290">
    <property type="entry name" value="S-adenosyl-L-methionine-dependent methyltransferases"/>
    <property type="match status" value="1"/>
</dbReference>
<dbReference type="EMBL" id="DVLL01000003">
    <property type="protein sequence ID" value="HIT58239.1"/>
    <property type="molecule type" value="Genomic_DNA"/>
</dbReference>
<dbReference type="SUPFAM" id="SSF53335">
    <property type="entry name" value="S-adenosyl-L-methionine-dependent methyltransferases"/>
    <property type="match status" value="1"/>
</dbReference>
<protein>
    <submittedName>
        <fullName evidence="4">Methyltransferase domain-containing protein</fullName>
    </submittedName>
</protein>
<name>A0A9D1KIU7_9FIRM</name>
<dbReference type="AlphaFoldDB" id="A0A9D1KIU7"/>
<dbReference type="Pfam" id="PF13649">
    <property type="entry name" value="Methyltransf_25"/>
    <property type="match status" value="1"/>
</dbReference>